<evidence type="ECO:0000313" key="2">
    <source>
        <dbReference type="EMBL" id="CAA7263948.1"/>
    </source>
</evidence>
<evidence type="ECO:0000256" key="1">
    <source>
        <dbReference type="SAM" id="MobiDB-lite"/>
    </source>
</evidence>
<dbReference type="OrthoDB" id="5378863at2759"/>
<dbReference type="EMBL" id="CACVBS010000042">
    <property type="protein sequence ID" value="CAA7263948.1"/>
    <property type="molecule type" value="Genomic_DNA"/>
</dbReference>
<accession>A0A8S0X191</accession>
<evidence type="ECO:0000313" key="3">
    <source>
        <dbReference type="Proteomes" id="UP000467700"/>
    </source>
</evidence>
<feature type="compositionally biased region" description="Basic and acidic residues" evidence="1">
    <location>
        <begin position="42"/>
        <end position="60"/>
    </location>
</feature>
<feature type="region of interest" description="Disordered" evidence="1">
    <location>
        <begin position="42"/>
        <end position="70"/>
    </location>
</feature>
<dbReference type="AlphaFoldDB" id="A0A8S0X191"/>
<comment type="caution">
    <text evidence="2">The sequence shown here is derived from an EMBL/GenBank/DDBJ whole genome shotgun (WGS) entry which is preliminary data.</text>
</comment>
<name>A0A8S0X191_CYCAE</name>
<keyword evidence="3" id="KW-1185">Reference proteome</keyword>
<protein>
    <submittedName>
        <fullName evidence="2">Uncharacterized protein</fullName>
    </submittedName>
</protein>
<organism evidence="2 3">
    <name type="scientific">Cyclocybe aegerita</name>
    <name type="common">Black poplar mushroom</name>
    <name type="synonym">Agrocybe aegerita</name>
    <dbReference type="NCBI Taxonomy" id="1973307"/>
    <lineage>
        <taxon>Eukaryota</taxon>
        <taxon>Fungi</taxon>
        <taxon>Dikarya</taxon>
        <taxon>Basidiomycota</taxon>
        <taxon>Agaricomycotina</taxon>
        <taxon>Agaricomycetes</taxon>
        <taxon>Agaricomycetidae</taxon>
        <taxon>Agaricales</taxon>
        <taxon>Agaricineae</taxon>
        <taxon>Bolbitiaceae</taxon>
        <taxon>Cyclocybe</taxon>
    </lineage>
</organism>
<gene>
    <name evidence="2" type="ORF">AAE3_LOCUS6251</name>
</gene>
<dbReference type="Proteomes" id="UP000467700">
    <property type="component" value="Unassembled WGS sequence"/>
</dbReference>
<proteinExistence type="predicted"/>
<sequence length="240" mass="26989">MLIYCRQKMFRLMLRLLLIERCYNVSLKRLFLAKTQSSSSMFRKEERDRGLGHSSSDHHLPTTMSTEPPAYPDIPTLYDETHRGKWPFQPEVATVGNSANMLGYLEHHASTTDGSFAICMAGGSENLVSQALYESIPEVHRPPLNTEHAGVEVSFSIFGSSQKAIGSIIMPIILTDAEGNTQFRIKLFALVMPELLMGMFIGYESAGEYWRSALHGGGKVVYEFEFKPGQITKVEYCRSH</sequence>
<reference evidence="2 3" key="1">
    <citation type="submission" date="2020-01" db="EMBL/GenBank/DDBJ databases">
        <authorList>
            <person name="Gupta K D."/>
        </authorList>
    </citation>
    <scope>NUCLEOTIDE SEQUENCE [LARGE SCALE GENOMIC DNA]</scope>
</reference>